<organism evidence="1 2">
    <name type="scientific">Melipona bicolor</name>
    <dbReference type="NCBI Taxonomy" id="60889"/>
    <lineage>
        <taxon>Eukaryota</taxon>
        <taxon>Metazoa</taxon>
        <taxon>Ecdysozoa</taxon>
        <taxon>Arthropoda</taxon>
        <taxon>Hexapoda</taxon>
        <taxon>Insecta</taxon>
        <taxon>Pterygota</taxon>
        <taxon>Neoptera</taxon>
        <taxon>Endopterygota</taxon>
        <taxon>Hymenoptera</taxon>
        <taxon>Apocrita</taxon>
        <taxon>Aculeata</taxon>
        <taxon>Apoidea</taxon>
        <taxon>Anthophila</taxon>
        <taxon>Apidae</taxon>
        <taxon>Melipona</taxon>
    </lineage>
</organism>
<evidence type="ECO:0000313" key="1">
    <source>
        <dbReference type="EMBL" id="KAK1117096.1"/>
    </source>
</evidence>
<evidence type="ECO:0000313" key="2">
    <source>
        <dbReference type="Proteomes" id="UP001177670"/>
    </source>
</evidence>
<sequence length="183" mass="20030">MFLDVDNATTLSNIQRVTPRRVASSQVFASDDAARRAPQAAQQLSSCVGRRGYGNSAESTLQLTMGLEHFAWTLQPVASLATPTRPPLTELRHRARRPPVIIIHDGQKLYESKGFHLSRGGQTAALPDAVPHPRTFEYIPTGLGGLLMSKDKANKVLARCSNRKETGERPVKDWLAGELDSST</sequence>
<proteinExistence type="predicted"/>
<accession>A0AA40FEK6</accession>
<reference evidence="1" key="1">
    <citation type="submission" date="2021-10" db="EMBL/GenBank/DDBJ databases">
        <title>Melipona bicolor Genome sequencing and assembly.</title>
        <authorList>
            <person name="Araujo N.S."/>
            <person name="Arias M.C."/>
        </authorList>
    </citation>
    <scope>NUCLEOTIDE SEQUENCE</scope>
    <source>
        <strain evidence="1">USP_2M_L1-L4_2017</strain>
        <tissue evidence="1">Whole body</tissue>
    </source>
</reference>
<protein>
    <submittedName>
        <fullName evidence="1">Uncharacterized protein</fullName>
    </submittedName>
</protein>
<comment type="caution">
    <text evidence="1">The sequence shown here is derived from an EMBL/GenBank/DDBJ whole genome shotgun (WGS) entry which is preliminary data.</text>
</comment>
<gene>
    <name evidence="1" type="ORF">K0M31_017018</name>
</gene>
<name>A0AA40FEK6_9HYME</name>
<dbReference type="AlphaFoldDB" id="A0AA40FEK6"/>
<dbReference type="Proteomes" id="UP001177670">
    <property type="component" value="Unassembled WGS sequence"/>
</dbReference>
<keyword evidence="2" id="KW-1185">Reference proteome</keyword>
<dbReference type="EMBL" id="JAHYIQ010000056">
    <property type="protein sequence ID" value="KAK1117096.1"/>
    <property type="molecule type" value="Genomic_DNA"/>
</dbReference>